<protein>
    <recommendedName>
        <fullName evidence="5">Apolipoprotein/apolipophorin</fullName>
    </recommendedName>
</protein>
<evidence type="ECO:0000313" key="3">
    <source>
        <dbReference type="EMBL" id="KAF2671176.1"/>
    </source>
</evidence>
<dbReference type="OrthoDB" id="3883941at2759"/>
<sequence length="408" mass="44890">MFASRNAARSTRMLQRSQPLRSQRVPRRFQSTNISSSSTSSSSSHALIGGVAGGAVALGGCYAWYHFSGAKTLVNAAHETKDYFQTAQKRLTEQAPNPNEALRWLRQVSTYYAGFIPGASGVVNSTMDDLDKVHEKHKDEVDKIIQDAYTDLQKVSEKGMNMAAATQAWEVLQTHMKRIGELAVDASQDILNNHPEIKKKVGGSFDQLKDMGDKFGPEAKKQVDETWEQVKDIAKTGVSSENIGKIRKLVDEKVQALQKMGDEAWKKGLEKAKPYLDKNPKIKELVEKNADSLKQGNVGELYEKVKSAVESGDTSDLEGYVKDATSKAKDAAGKAKESGMGGFDQLLKKIPGGDQVLPQIQNLQEIAEKHGDDAKKLLDETIKELSQVLNNKVEKAKDIAKEAEKKAK</sequence>
<feature type="coiled-coil region" evidence="1">
    <location>
        <begin position="360"/>
        <end position="406"/>
    </location>
</feature>
<dbReference type="EMBL" id="MU004233">
    <property type="protein sequence ID" value="KAF2671176.1"/>
    <property type="molecule type" value="Genomic_DNA"/>
</dbReference>
<evidence type="ECO:0008006" key="5">
    <source>
        <dbReference type="Google" id="ProtNLM"/>
    </source>
</evidence>
<dbReference type="AlphaFoldDB" id="A0A6A6UHL0"/>
<feature type="region of interest" description="Disordered" evidence="2">
    <location>
        <begin position="1"/>
        <end position="45"/>
    </location>
</feature>
<dbReference type="Proteomes" id="UP000799302">
    <property type="component" value="Unassembled WGS sequence"/>
</dbReference>
<accession>A0A6A6UHL0</accession>
<feature type="compositionally biased region" description="Low complexity" evidence="2">
    <location>
        <begin position="35"/>
        <end position="45"/>
    </location>
</feature>
<keyword evidence="1" id="KW-0175">Coiled coil</keyword>
<organism evidence="3 4">
    <name type="scientific">Microthyrium microscopicum</name>
    <dbReference type="NCBI Taxonomy" id="703497"/>
    <lineage>
        <taxon>Eukaryota</taxon>
        <taxon>Fungi</taxon>
        <taxon>Dikarya</taxon>
        <taxon>Ascomycota</taxon>
        <taxon>Pezizomycotina</taxon>
        <taxon>Dothideomycetes</taxon>
        <taxon>Dothideomycetes incertae sedis</taxon>
        <taxon>Microthyriales</taxon>
        <taxon>Microthyriaceae</taxon>
        <taxon>Microthyrium</taxon>
    </lineage>
</organism>
<reference evidence="3" key="1">
    <citation type="journal article" date="2020" name="Stud. Mycol.">
        <title>101 Dothideomycetes genomes: a test case for predicting lifestyles and emergence of pathogens.</title>
        <authorList>
            <person name="Haridas S."/>
            <person name="Albert R."/>
            <person name="Binder M."/>
            <person name="Bloem J."/>
            <person name="Labutti K."/>
            <person name="Salamov A."/>
            <person name="Andreopoulos B."/>
            <person name="Baker S."/>
            <person name="Barry K."/>
            <person name="Bills G."/>
            <person name="Bluhm B."/>
            <person name="Cannon C."/>
            <person name="Castanera R."/>
            <person name="Culley D."/>
            <person name="Daum C."/>
            <person name="Ezra D."/>
            <person name="Gonzalez J."/>
            <person name="Henrissat B."/>
            <person name="Kuo A."/>
            <person name="Liang C."/>
            <person name="Lipzen A."/>
            <person name="Lutzoni F."/>
            <person name="Magnuson J."/>
            <person name="Mondo S."/>
            <person name="Nolan M."/>
            <person name="Ohm R."/>
            <person name="Pangilinan J."/>
            <person name="Park H.-J."/>
            <person name="Ramirez L."/>
            <person name="Alfaro M."/>
            <person name="Sun H."/>
            <person name="Tritt A."/>
            <person name="Yoshinaga Y."/>
            <person name="Zwiers L.-H."/>
            <person name="Turgeon B."/>
            <person name="Goodwin S."/>
            <person name="Spatafora J."/>
            <person name="Crous P."/>
            <person name="Grigoriev I."/>
        </authorList>
    </citation>
    <scope>NUCLEOTIDE SEQUENCE</scope>
    <source>
        <strain evidence="3">CBS 115976</strain>
    </source>
</reference>
<evidence type="ECO:0000256" key="1">
    <source>
        <dbReference type="SAM" id="Coils"/>
    </source>
</evidence>
<feature type="compositionally biased region" description="Polar residues" evidence="2">
    <location>
        <begin position="7"/>
        <end position="21"/>
    </location>
</feature>
<evidence type="ECO:0000256" key="2">
    <source>
        <dbReference type="SAM" id="MobiDB-lite"/>
    </source>
</evidence>
<gene>
    <name evidence="3" type="ORF">BT63DRAFT_477707</name>
</gene>
<keyword evidence="4" id="KW-1185">Reference proteome</keyword>
<name>A0A6A6UHL0_9PEZI</name>
<evidence type="ECO:0000313" key="4">
    <source>
        <dbReference type="Proteomes" id="UP000799302"/>
    </source>
</evidence>
<proteinExistence type="predicted"/>